<proteinExistence type="predicted"/>
<dbReference type="EMBL" id="JARJCN010000101">
    <property type="protein sequence ID" value="KAJ7075206.1"/>
    <property type="molecule type" value="Genomic_DNA"/>
</dbReference>
<name>A0AAD6TTP9_9AGAR</name>
<dbReference type="Proteomes" id="UP001222325">
    <property type="component" value="Unassembled WGS sequence"/>
</dbReference>
<sequence length="60" mass="6881">MVEVPPDMRAVQLSLAPGPYTLVLLVHLPPTFKGRRLRFSYQLVIGARRMVRFIILQCIC</sequence>
<evidence type="ECO:0000313" key="2">
    <source>
        <dbReference type="EMBL" id="KAJ7085230.1"/>
    </source>
</evidence>
<keyword evidence="3" id="KW-1185">Reference proteome</keyword>
<evidence type="ECO:0000313" key="3">
    <source>
        <dbReference type="Proteomes" id="UP001222325"/>
    </source>
</evidence>
<reference evidence="1" key="1">
    <citation type="submission" date="2023-03" db="EMBL/GenBank/DDBJ databases">
        <title>Massive genome expansion in bonnet fungi (Mycena s.s.) driven by repeated elements and novel gene families across ecological guilds.</title>
        <authorList>
            <consortium name="Lawrence Berkeley National Laboratory"/>
            <person name="Harder C.B."/>
            <person name="Miyauchi S."/>
            <person name="Viragh M."/>
            <person name="Kuo A."/>
            <person name="Thoen E."/>
            <person name="Andreopoulos B."/>
            <person name="Lu D."/>
            <person name="Skrede I."/>
            <person name="Drula E."/>
            <person name="Henrissat B."/>
            <person name="Morin E."/>
            <person name="Kohler A."/>
            <person name="Barry K."/>
            <person name="LaButti K."/>
            <person name="Morin E."/>
            <person name="Salamov A."/>
            <person name="Lipzen A."/>
            <person name="Mereny Z."/>
            <person name="Hegedus B."/>
            <person name="Baldrian P."/>
            <person name="Stursova M."/>
            <person name="Weitz H."/>
            <person name="Taylor A."/>
            <person name="Grigoriev I.V."/>
            <person name="Nagy L.G."/>
            <person name="Martin F."/>
            <person name="Kauserud H."/>
        </authorList>
    </citation>
    <scope>NUCLEOTIDE SEQUENCE</scope>
    <source>
        <strain evidence="1">CBHHK173m</strain>
    </source>
</reference>
<dbReference type="AlphaFoldDB" id="A0AAD6TTP9"/>
<dbReference type="EMBL" id="JARJCN010000035">
    <property type="protein sequence ID" value="KAJ7085230.1"/>
    <property type="molecule type" value="Genomic_DNA"/>
</dbReference>
<evidence type="ECO:0000313" key="1">
    <source>
        <dbReference type="EMBL" id="KAJ7075206.1"/>
    </source>
</evidence>
<comment type="caution">
    <text evidence="1">The sequence shown here is derived from an EMBL/GenBank/DDBJ whole genome shotgun (WGS) entry which is preliminary data.</text>
</comment>
<organism evidence="1 3">
    <name type="scientific">Mycena belliarum</name>
    <dbReference type="NCBI Taxonomy" id="1033014"/>
    <lineage>
        <taxon>Eukaryota</taxon>
        <taxon>Fungi</taxon>
        <taxon>Dikarya</taxon>
        <taxon>Basidiomycota</taxon>
        <taxon>Agaricomycotina</taxon>
        <taxon>Agaricomycetes</taxon>
        <taxon>Agaricomycetidae</taxon>
        <taxon>Agaricales</taxon>
        <taxon>Marasmiineae</taxon>
        <taxon>Mycenaceae</taxon>
        <taxon>Mycena</taxon>
    </lineage>
</organism>
<protein>
    <submittedName>
        <fullName evidence="1">Uncharacterized protein</fullName>
    </submittedName>
</protein>
<gene>
    <name evidence="2" type="ORF">B0H15DRAFT_847458</name>
    <name evidence="1" type="ORF">B0H15DRAFT_867519</name>
</gene>
<accession>A0AAD6TTP9</accession>